<evidence type="ECO:0008006" key="4">
    <source>
        <dbReference type="Google" id="ProtNLM"/>
    </source>
</evidence>
<evidence type="ECO:0000256" key="1">
    <source>
        <dbReference type="SAM" id="SignalP"/>
    </source>
</evidence>
<accession>A0A1G6XJ41</accession>
<organism evidence="2 3">
    <name type="scientific">Algoriphagus faecimaris</name>
    <dbReference type="NCBI Taxonomy" id="686796"/>
    <lineage>
        <taxon>Bacteria</taxon>
        <taxon>Pseudomonadati</taxon>
        <taxon>Bacteroidota</taxon>
        <taxon>Cytophagia</taxon>
        <taxon>Cytophagales</taxon>
        <taxon>Cyclobacteriaceae</taxon>
        <taxon>Algoriphagus</taxon>
    </lineage>
</organism>
<name>A0A1G6XJ41_9BACT</name>
<keyword evidence="1" id="KW-0732">Signal</keyword>
<feature type="signal peptide" evidence="1">
    <location>
        <begin position="1"/>
        <end position="21"/>
    </location>
</feature>
<keyword evidence="3" id="KW-1185">Reference proteome</keyword>
<protein>
    <recommendedName>
        <fullName evidence="4">Outer membrane protein beta-barrel domain-containing protein</fullName>
    </recommendedName>
</protein>
<evidence type="ECO:0000313" key="2">
    <source>
        <dbReference type="EMBL" id="SDD78092.1"/>
    </source>
</evidence>
<evidence type="ECO:0000313" key="3">
    <source>
        <dbReference type="Proteomes" id="UP000199060"/>
    </source>
</evidence>
<gene>
    <name evidence="2" type="ORF">SAMN04488104_10605</name>
</gene>
<dbReference type="STRING" id="686796.SAMN04488104_10605"/>
<dbReference type="OrthoDB" id="833044at2"/>
<sequence>MKLIYSAVLIFFLFQSPYSFSQIPTINLDIIQTEINGGNPLPSEESFYIRGAIPKNIEMVQVSIFQSKKSESKAYSYFWKAPFGYEELSYQVLVSDPLRSSEEYDLRFSFYRQAGKDQMEEVRNLIFQNIETYLSTVTTVQRGKIKFLDSNELILSRLNQIVEEGAYYFELPNGKSFSGFSDLIKNKLEQGRKLKLKDAKLNLPDLEEDQNARAAYAATYLKELQSTLKSEVNQYLTPNMLVRVDELSFQKYPTEKKPNSLTLNAGYGAIMLSQGLPEREFVSSPYAGLSFPLGNRAFSRFMNNLTLSTGVFISGKMENSLNERISGPLLDRPVYAGLGYNIFRFFRINAGATFLTTNQMDGSKNRTINPYVGISADFRIWLGLGNK</sequence>
<dbReference type="Proteomes" id="UP000199060">
    <property type="component" value="Unassembled WGS sequence"/>
</dbReference>
<dbReference type="AlphaFoldDB" id="A0A1G6XJ41"/>
<proteinExistence type="predicted"/>
<dbReference type="EMBL" id="FNAC01000060">
    <property type="protein sequence ID" value="SDD78092.1"/>
    <property type="molecule type" value="Genomic_DNA"/>
</dbReference>
<feature type="chain" id="PRO_5011695229" description="Outer membrane protein beta-barrel domain-containing protein" evidence="1">
    <location>
        <begin position="22"/>
        <end position="387"/>
    </location>
</feature>
<dbReference type="RefSeq" id="WP_087941278.1">
    <property type="nucleotide sequence ID" value="NZ_FNAC01000060.1"/>
</dbReference>
<reference evidence="3" key="1">
    <citation type="submission" date="2016-10" db="EMBL/GenBank/DDBJ databases">
        <authorList>
            <person name="Varghese N."/>
            <person name="Submissions S."/>
        </authorList>
    </citation>
    <scope>NUCLEOTIDE SEQUENCE [LARGE SCALE GENOMIC DNA]</scope>
    <source>
        <strain evidence="3">DSM 23095</strain>
    </source>
</reference>